<proteinExistence type="predicted"/>
<evidence type="ECO:0000313" key="1">
    <source>
        <dbReference type="EMBL" id="CAB1440822.1"/>
    </source>
</evidence>
<comment type="caution">
    <text evidence="1">The sequence shown here is derived from an EMBL/GenBank/DDBJ whole genome shotgun (WGS) entry which is preliminary data.</text>
</comment>
<accession>A0A9N7UWN2</accession>
<evidence type="ECO:0000313" key="2">
    <source>
        <dbReference type="Proteomes" id="UP001153269"/>
    </source>
</evidence>
<dbReference type="AlphaFoldDB" id="A0A9N7UWN2"/>
<gene>
    <name evidence="1" type="ORF">PLEPLA_LOCUS28616</name>
</gene>
<organism evidence="1 2">
    <name type="scientific">Pleuronectes platessa</name>
    <name type="common">European plaice</name>
    <dbReference type="NCBI Taxonomy" id="8262"/>
    <lineage>
        <taxon>Eukaryota</taxon>
        <taxon>Metazoa</taxon>
        <taxon>Chordata</taxon>
        <taxon>Craniata</taxon>
        <taxon>Vertebrata</taxon>
        <taxon>Euteleostomi</taxon>
        <taxon>Actinopterygii</taxon>
        <taxon>Neopterygii</taxon>
        <taxon>Teleostei</taxon>
        <taxon>Neoteleostei</taxon>
        <taxon>Acanthomorphata</taxon>
        <taxon>Carangaria</taxon>
        <taxon>Pleuronectiformes</taxon>
        <taxon>Pleuronectoidei</taxon>
        <taxon>Pleuronectidae</taxon>
        <taxon>Pleuronectes</taxon>
    </lineage>
</organism>
<dbReference type="Proteomes" id="UP001153269">
    <property type="component" value="Unassembled WGS sequence"/>
</dbReference>
<protein>
    <submittedName>
        <fullName evidence="1">Uncharacterized protein</fullName>
    </submittedName>
</protein>
<name>A0A9N7UWN2_PLEPL</name>
<dbReference type="EMBL" id="CADEAL010002524">
    <property type="protein sequence ID" value="CAB1440822.1"/>
    <property type="molecule type" value="Genomic_DNA"/>
</dbReference>
<sequence length="108" mass="11827">MKMYQSTNASTHDLIHVNRVLPKPPEMSVHGPDVDIGVEERGRSSATCLQGLILLQQQHPRTLPPSLPPAGPAYVSSGGWSCLPRRCLSQYSVGHPAEQTFLPFALRL</sequence>
<reference evidence="1" key="1">
    <citation type="submission" date="2020-03" db="EMBL/GenBank/DDBJ databases">
        <authorList>
            <person name="Weist P."/>
        </authorList>
    </citation>
    <scope>NUCLEOTIDE SEQUENCE</scope>
</reference>
<keyword evidence="2" id="KW-1185">Reference proteome</keyword>